<dbReference type="Gene3D" id="2.30.29.30">
    <property type="entry name" value="Pleckstrin-homology domain (PH domain)/Phosphotyrosine-binding domain (PTB)"/>
    <property type="match status" value="1"/>
</dbReference>
<protein>
    <recommendedName>
        <fullName evidence="8">Decapping enzyme Dcp1</fullName>
    </recommendedName>
</protein>
<dbReference type="GO" id="GO:0031087">
    <property type="term" value="P:deadenylation-independent decapping of nuclear-transcribed mRNA"/>
    <property type="evidence" value="ECO:0007669"/>
    <property type="project" value="TreeGrafter"/>
</dbReference>
<evidence type="ECO:0000313" key="6">
    <source>
        <dbReference type="EMBL" id="KAH8702407.1"/>
    </source>
</evidence>
<accession>A0AAD4KZH1</accession>
<sequence length="321" mass="35298">MTPRKGRGSRPSDSASATNTNYANYNLNNQYLQQYAGIVSQASDYESDNLYSFSDTQQQPAVPAPPPVRSNEELNIAVLRRHNPAITSILSLAPYVVIYSFNPESQQWEKNGVEGSMFVCQLVQGLYGEERYSVFVLNRRGLNNFDLHLTDENNVEVTDEFVILKSDDKSGSNGGDTPASHIYGLWIYSEPPPNSTAETRKLNAQVIRECAIHAGQSLLLARERVAAEQRNGPQQQPQQQVHASVPMGREISLKELFGQPSMQEDGFHNPRLAAPAEERVWGAGPSGQQVPVAQSLPQVQPGGGNVLGDLFRKAGLVHQGQ</sequence>
<evidence type="ECO:0000256" key="3">
    <source>
        <dbReference type="ARBA" id="ARBA00022490"/>
    </source>
</evidence>
<dbReference type="Proteomes" id="UP001201262">
    <property type="component" value="Unassembled WGS sequence"/>
</dbReference>
<evidence type="ECO:0000256" key="5">
    <source>
        <dbReference type="SAM" id="MobiDB-lite"/>
    </source>
</evidence>
<dbReference type="GeneID" id="70241010"/>
<dbReference type="FunFam" id="2.30.29.30:FF:000444">
    <property type="entry name" value="Decapping enzyme Dcp1, putative"/>
    <property type="match status" value="1"/>
</dbReference>
<keyword evidence="4" id="KW-0507">mRNA processing</keyword>
<evidence type="ECO:0000313" key="7">
    <source>
        <dbReference type="Proteomes" id="UP001201262"/>
    </source>
</evidence>
<comment type="caution">
    <text evidence="6">The sequence shown here is derived from an EMBL/GenBank/DDBJ whole genome shotgun (WGS) entry which is preliminary data.</text>
</comment>
<dbReference type="InterPro" id="IPR011993">
    <property type="entry name" value="PH-like_dom_sf"/>
</dbReference>
<keyword evidence="3" id="KW-0963">Cytoplasm</keyword>
<name>A0AAD4KZH1_9EURO</name>
<dbReference type="GO" id="GO:0008047">
    <property type="term" value="F:enzyme activator activity"/>
    <property type="evidence" value="ECO:0007669"/>
    <property type="project" value="InterPro"/>
</dbReference>
<dbReference type="EMBL" id="JAJTJA010000003">
    <property type="protein sequence ID" value="KAH8702407.1"/>
    <property type="molecule type" value="Genomic_DNA"/>
</dbReference>
<feature type="region of interest" description="Disordered" evidence="5">
    <location>
        <begin position="1"/>
        <end position="21"/>
    </location>
</feature>
<gene>
    <name evidence="6" type="ORF">BGW36DRAFT_290016</name>
</gene>
<evidence type="ECO:0000256" key="1">
    <source>
        <dbReference type="ARBA" id="ARBA00004496"/>
    </source>
</evidence>
<organism evidence="6 7">
    <name type="scientific">Talaromyces proteolyticus</name>
    <dbReference type="NCBI Taxonomy" id="1131652"/>
    <lineage>
        <taxon>Eukaryota</taxon>
        <taxon>Fungi</taxon>
        <taxon>Dikarya</taxon>
        <taxon>Ascomycota</taxon>
        <taxon>Pezizomycotina</taxon>
        <taxon>Eurotiomycetes</taxon>
        <taxon>Eurotiomycetidae</taxon>
        <taxon>Eurotiales</taxon>
        <taxon>Trichocomaceae</taxon>
        <taxon>Talaromyces</taxon>
        <taxon>Talaromyces sect. Bacilispori</taxon>
    </lineage>
</organism>
<keyword evidence="7" id="KW-1185">Reference proteome</keyword>
<evidence type="ECO:0000256" key="2">
    <source>
        <dbReference type="ARBA" id="ARBA00008778"/>
    </source>
</evidence>
<reference evidence="6" key="1">
    <citation type="submission" date="2021-12" db="EMBL/GenBank/DDBJ databases">
        <title>Convergent genome expansion in fungi linked to evolution of root-endophyte symbiosis.</title>
        <authorList>
            <consortium name="DOE Joint Genome Institute"/>
            <person name="Ke Y.-H."/>
            <person name="Bonito G."/>
            <person name="Liao H.-L."/>
            <person name="Looney B."/>
            <person name="Rojas-Flechas A."/>
            <person name="Nash J."/>
            <person name="Hameed K."/>
            <person name="Schadt C."/>
            <person name="Martin F."/>
            <person name="Crous P.W."/>
            <person name="Miettinen O."/>
            <person name="Magnuson J.K."/>
            <person name="Labbe J."/>
            <person name="Jacobson D."/>
            <person name="Doktycz M.J."/>
            <person name="Veneault-Fourrey C."/>
            <person name="Kuo A."/>
            <person name="Mondo S."/>
            <person name="Calhoun S."/>
            <person name="Riley R."/>
            <person name="Ohm R."/>
            <person name="LaButti K."/>
            <person name="Andreopoulos B."/>
            <person name="Pangilinan J."/>
            <person name="Nolan M."/>
            <person name="Tritt A."/>
            <person name="Clum A."/>
            <person name="Lipzen A."/>
            <person name="Daum C."/>
            <person name="Barry K."/>
            <person name="Grigoriev I.V."/>
            <person name="Vilgalys R."/>
        </authorList>
    </citation>
    <scope>NUCLEOTIDE SEQUENCE</scope>
    <source>
        <strain evidence="6">PMI_201</strain>
    </source>
</reference>
<dbReference type="AlphaFoldDB" id="A0AAD4KZH1"/>
<dbReference type="CDD" id="cd13182">
    <property type="entry name" value="EVH1-like_Dcp1"/>
    <property type="match status" value="1"/>
</dbReference>
<dbReference type="SUPFAM" id="SSF50729">
    <property type="entry name" value="PH domain-like"/>
    <property type="match status" value="1"/>
</dbReference>
<evidence type="ECO:0000256" key="4">
    <source>
        <dbReference type="ARBA" id="ARBA00022664"/>
    </source>
</evidence>
<dbReference type="PANTHER" id="PTHR16290:SF0">
    <property type="entry name" value="DECAPPING PROTEIN 1, ISOFORM A"/>
    <property type="match status" value="1"/>
</dbReference>
<comment type="similarity">
    <text evidence="2">Belongs to the DCP1 family.</text>
</comment>
<dbReference type="GO" id="GO:0003729">
    <property type="term" value="F:mRNA binding"/>
    <property type="evidence" value="ECO:0007669"/>
    <property type="project" value="TreeGrafter"/>
</dbReference>
<dbReference type="RefSeq" id="XP_046075783.1">
    <property type="nucleotide sequence ID" value="XM_046210723.1"/>
</dbReference>
<dbReference type="GO" id="GO:0000290">
    <property type="term" value="P:deadenylation-dependent decapping of nuclear-transcribed mRNA"/>
    <property type="evidence" value="ECO:0007669"/>
    <property type="project" value="InterPro"/>
</dbReference>
<dbReference type="PANTHER" id="PTHR16290">
    <property type="entry name" value="TRANSCRIPTION FACTOR SMIF DECAPPING ENZYME DCP1"/>
    <property type="match status" value="1"/>
</dbReference>
<dbReference type="InterPro" id="IPR010334">
    <property type="entry name" value="Dcp1"/>
</dbReference>
<dbReference type="GO" id="GO:0000932">
    <property type="term" value="C:P-body"/>
    <property type="evidence" value="ECO:0007669"/>
    <property type="project" value="TreeGrafter"/>
</dbReference>
<evidence type="ECO:0008006" key="8">
    <source>
        <dbReference type="Google" id="ProtNLM"/>
    </source>
</evidence>
<proteinExistence type="inferred from homology"/>
<dbReference type="Pfam" id="PF06058">
    <property type="entry name" value="DCP1"/>
    <property type="match status" value="1"/>
</dbReference>
<comment type="subcellular location">
    <subcellularLocation>
        <location evidence="1">Cytoplasm</location>
    </subcellularLocation>
</comment>
<dbReference type="GO" id="GO:0006397">
    <property type="term" value="P:mRNA processing"/>
    <property type="evidence" value="ECO:0007669"/>
    <property type="project" value="UniProtKB-KW"/>
</dbReference>